<protein>
    <submittedName>
        <fullName evidence="1">Cohesin complex subunit</fullName>
    </submittedName>
</protein>
<dbReference type="Proteomes" id="UP000075230">
    <property type="component" value="Unassembled WGS sequence"/>
</dbReference>
<evidence type="ECO:0000313" key="1">
    <source>
        <dbReference type="EMBL" id="GAT24095.1"/>
    </source>
</evidence>
<sequence>MGLPYGAATLGIRKGLTLLRHVHLPLGVWHFRGLITEISQLGKTSQPIRDRHGLSFIVKSPPISQVIAAKSQWQQEWRQTVSIFTAVAAASDLELKLIVKADLNRPRLGSQAPVQPRA</sequence>
<gene>
    <name evidence="1" type="ORF">RIB2604_01712380</name>
</gene>
<comment type="caution">
    <text evidence="1">The sequence shown here is derived from an EMBL/GenBank/DDBJ whole genome shotgun (WGS) entry which is preliminary data.</text>
</comment>
<evidence type="ECO:0000313" key="2">
    <source>
        <dbReference type="Proteomes" id="UP000075230"/>
    </source>
</evidence>
<name>A0A146FDV9_ASPKA</name>
<dbReference type="EMBL" id="BCWF01000017">
    <property type="protein sequence ID" value="GAT24095.1"/>
    <property type="molecule type" value="Genomic_DNA"/>
</dbReference>
<accession>A0A146FDV9</accession>
<reference evidence="2" key="2">
    <citation type="submission" date="2016-02" db="EMBL/GenBank/DDBJ databases">
        <title>Genome sequencing of Aspergillus luchuensis NBRC 4314.</title>
        <authorList>
            <person name="Yamada O."/>
        </authorList>
    </citation>
    <scope>NUCLEOTIDE SEQUENCE [LARGE SCALE GENOMIC DNA]</scope>
    <source>
        <strain evidence="2">RIB 2604</strain>
    </source>
</reference>
<reference evidence="1 2" key="1">
    <citation type="journal article" date="2016" name="DNA Res.">
        <title>Genome sequence of Aspergillus luchuensis NBRC 4314.</title>
        <authorList>
            <person name="Yamada O."/>
            <person name="Machida M."/>
            <person name="Hosoyama A."/>
            <person name="Goto M."/>
            <person name="Takahashi T."/>
            <person name="Futagami T."/>
            <person name="Yamagata Y."/>
            <person name="Takeuchi M."/>
            <person name="Kobayashi T."/>
            <person name="Koike H."/>
            <person name="Abe K."/>
            <person name="Asai K."/>
            <person name="Arita M."/>
            <person name="Fujita N."/>
            <person name="Fukuda K."/>
            <person name="Higa K."/>
            <person name="Horikawa H."/>
            <person name="Ishikawa T."/>
            <person name="Jinno K."/>
            <person name="Kato Y."/>
            <person name="Kirimura K."/>
            <person name="Mizutani O."/>
            <person name="Nakasone K."/>
            <person name="Sano M."/>
            <person name="Shiraishi Y."/>
            <person name="Tsukahara M."/>
            <person name="Gomi K."/>
        </authorList>
    </citation>
    <scope>NUCLEOTIDE SEQUENCE [LARGE SCALE GENOMIC DNA]</scope>
    <source>
        <strain evidence="1 2">RIB 2604</strain>
    </source>
</reference>
<organism evidence="1 2">
    <name type="scientific">Aspergillus kawachii</name>
    <name type="common">White koji mold</name>
    <name type="synonym">Aspergillus awamori var. kawachi</name>
    <dbReference type="NCBI Taxonomy" id="1069201"/>
    <lineage>
        <taxon>Eukaryota</taxon>
        <taxon>Fungi</taxon>
        <taxon>Dikarya</taxon>
        <taxon>Ascomycota</taxon>
        <taxon>Pezizomycotina</taxon>
        <taxon>Eurotiomycetes</taxon>
        <taxon>Eurotiomycetidae</taxon>
        <taxon>Eurotiales</taxon>
        <taxon>Aspergillaceae</taxon>
        <taxon>Aspergillus</taxon>
        <taxon>Aspergillus subgen. Circumdati</taxon>
    </lineage>
</organism>
<dbReference type="AlphaFoldDB" id="A0A146FDV9"/>
<proteinExistence type="predicted"/>